<evidence type="ECO:0000256" key="1">
    <source>
        <dbReference type="ARBA" id="ARBA00007218"/>
    </source>
</evidence>
<dbReference type="InterPro" id="IPR018797">
    <property type="entry name" value="FAM98"/>
</dbReference>
<keyword evidence="3" id="KW-1185">Reference proteome</keyword>
<feature type="region of interest" description="Disordered" evidence="2">
    <location>
        <begin position="348"/>
        <end position="397"/>
    </location>
</feature>
<feature type="compositionally biased region" description="Gly residues" evidence="2">
    <location>
        <begin position="358"/>
        <end position="378"/>
    </location>
</feature>
<evidence type="ECO:0000256" key="2">
    <source>
        <dbReference type="SAM" id="MobiDB-lite"/>
    </source>
</evidence>
<comment type="similarity">
    <text evidence="1">Belongs to the FAM98 family.</text>
</comment>
<name>A0A914EQN3_9BILA</name>
<dbReference type="GO" id="GO:0072669">
    <property type="term" value="C:tRNA-splicing ligase complex"/>
    <property type="evidence" value="ECO:0007669"/>
    <property type="project" value="TreeGrafter"/>
</dbReference>
<feature type="compositionally biased region" description="Gly residues" evidence="2">
    <location>
        <begin position="306"/>
        <end position="321"/>
    </location>
</feature>
<feature type="region of interest" description="Disordered" evidence="2">
    <location>
        <begin position="285"/>
        <end position="330"/>
    </location>
</feature>
<evidence type="ECO:0000313" key="4">
    <source>
        <dbReference type="WBParaSite" id="ACRNAN_scaffold947.g10918.t1"/>
    </source>
</evidence>
<protein>
    <submittedName>
        <fullName evidence="4">Protein FAM98A</fullName>
    </submittedName>
</protein>
<feature type="compositionally biased region" description="Low complexity" evidence="2">
    <location>
        <begin position="348"/>
        <end position="357"/>
    </location>
</feature>
<dbReference type="PANTHER" id="PTHR31353:SF1">
    <property type="entry name" value="PROTEIN FAM98B"/>
    <property type="match status" value="1"/>
</dbReference>
<organism evidence="3 4">
    <name type="scientific">Acrobeloides nanus</name>
    <dbReference type="NCBI Taxonomy" id="290746"/>
    <lineage>
        <taxon>Eukaryota</taxon>
        <taxon>Metazoa</taxon>
        <taxon>Ecdysozoa</taxon>
        <taxon>Nematoda</taxon>
        <taxon>Chromadorea</taxon>
        <taxon>Rhabditida</taxon>
        <taxon>Tylenchina</taxon>
        <taxon>Cephalobomorpha</taxon>
        <taxon>Cephaloboidea</taxon>
        <taxon>Cephalobidae</taxon>
        <taxon>Acrobeloides</taxon>
    </lineage>
</organism>
<dbReference type="PANTHER" id="PTHR31353">
    <property type="entry name" value="FAM98"/>
    <property type="match status" value="1"/>
</dbReference>
<sequence>MSNLGKIKELHTKLLSFCFDNKLTSDALNSLLETGFNDPRYPSIIVWVCKELSMLYGIEERLNPMKTKDDIEPFLFELSELLNVLGCATPQLLDGNLMTRFLTKEARILLLEFLLSHMKSARLTASHRLKRESQERLEKRKTEMEALASIITQLNIQNCLRQLQNRPDILLKISLTQDEWLIVEEYSKLMNVEFAKRADLLLKRLDVTVDSFMWSDRIKKMEPEIMEMYKPGRERLEYSPKVYVEDIMAAPSEYLYVVKASSAKVREKTRNDISSYLLKDVPADRGGRPLEIDKPEPEVPSWMQNRGGGGRGGSRGRGGGYNNQYRGQRDYHAEQQVKREIRYADQRQQSYQGYQQYGQGGYDRQGGYHQGGSGGHGEYSGDRRGRGGNYAKRGKHY</sequence>
<dbReference type="AlphaFoldDB" id="A0A914EQN3"/>
<dbReference type="Proteomes" id="UP000887540">
    <property type="component" value="Unplaced"/>
</dbReference>
<feature type="compositionally biased region" description="Basic and acidic residues" evidence="2">
    <location>
        <begin position="285"/>
        <end position="297"/>
    </location>
</feature>
<reference evidence="4" key="1">
    <citation type="submission" date="2022-11" db="UniProtKB">
        <authorList>
            <consortium name="WormBaseParasite"/>
        </authorList>
    </citation>
    <scope>IDENTIFICATION</scope>
</reference>
<dbReference type="Pfam" id="PF10239">
    <property type="entry name" value="DUF2465"/>
    <property type="match status" value="2"/>
</dbReference>
<proteinExistence type="inferred from homology"/>
<dbReference type="WBParaSite" id="ACRNAN_scaffold947.g10918.t1">
    <property type="protein sequence ID" value="ACRNAN_scaffold947.g10918.t1"/>
    <property type="gene ID" value="ACRNAN_scaffold947.g10918"/>
</dbReference>
<evidence type="ECO:0000313" key="3">
    <source>
        <dbReference type="Proteomes" id="UP000887540"/>
    </source>
</evidence>
<accession>A0A914EQN3</accession>